<dbReference type="GO" id="GO:0008233">
    <property type="term" value="F:peptidase activity"/>
    <property type="evidence" value="ECO:0007669"/>
    <property type="project" value="InterPro"/>
</dbReference>
<feature type="signal peptide" evidence="1">
    <location>
        <begin position="1"/>
        <end position="22"/>
    </location>
</feature>
<dbReference type="EMBL" id="QYUM01000002">
    <property type="protein sequence ID" value="RJF93612.1"/>
    <property type="molecule type" value="Genomic_DNA"/>
</dbReference>
<reference evidence="3 4" key="1">
    <citation type="submission" date="2018-09" db="EMBL/GenBank/DDBJ databases">
        <authorList>
            <person name="Zhu H."/>
        </authorList>
    </citation>
    <scope>NUCLEOTIDE SEQUENCE [LARGE SCALE GENOMIC DNA]</scope>
    <source>
        <strain evidence="3 4">K2R01-6</strain>
    </source>
</reference>
<dbReference type="PROSITE" id="PS51257">
    <property type="entry name" value="PROKAR_LIPOPROTEIN"/>
    <property type="match status" value="1"/>
</dbReference>
<feature type="chain" id="PRO_5019160837" evidence="1">
    <location>
        <begin position="23"/>
        <end position="237"/>
    </location>
</feature>
<dbReference type="AlphaFoldDB" id="A0A418WQU0"/>
<organism evidence="3 4">
    <name type="scientific">Sphingomonas cavernae</name>
    <dbReference type="NCBI Taxonomy" id="2320861"/>
    <lineage>
        <taxon>Bacteria</taxon>
        <taxon>Pseudomonadati</taxon>
        <taxon>Pseudomonadota</taxon>
        <taxon>Alphaproteobacteria</taxon>
        <taxon>Sphingomonadales</taxon>
        <taxon>Sphingomonadaceae</taxon>
        <taxon>Sphingomonas</taxon>
    </lineage>
</organism>
<dbReference type="Pfam" id="PF03412">
    <property type="entry name" value="Peptidase_C39"/>
    <property type="match status" value="1"/>
</dbReference>
<gene>
    <name evidence="3" type="ORF">D3876_04680</name>
</gene>
<comment type="caution">
    <text evidence="3">The sequence shown here is derived from an EMBL/GenBank/DDBJ whole genome shotgun (WGS) entry which is preliminary data.</text>
</comment>
<keyword evidence="1" id="KW-0732">Signal</keyword>
<keyword evidence="4" id="KW-1185">Reference proteome</keyword>
<dbReference type="OrthoDB" id="13401at2"/>
<dbReference type="GO" id="GO:0006508">
    <property type="term" value="P:proteolysis"/>
    <property type="evidence" value="ECO:0007669"/>
    <property type="project" value="InterPro"/>
</dbReference>
<protein>
    <submittedName>
        <fullName evidence="3">Peptidase C39</fullName>
    </submittedName>
</protein>
<evidence type="ECO:0000313" key="3">
    <source>
        <dbReference type="EMBL" id="RJF93612.1"/>
    </source>
</evidence>
<evidence type="ECO:0000313" key="4">
    <source>
        <dbReference type="Proteomes" id="UP000286100"/>
    </source>
</evidence>
<proteinExistence type="predicted"/>
<dbReference type="PROSITE" id="PS50990">
    <property type="entry name" value="PEPTIDASE_C39"/>
    <property type="match status" value="1"/>
</dbReference>
<dbReference type="RefSeq" id="WP_119759949.1">
    <property type="nucleotide sequence ID" value="NZ_QYUM01000002.1"/>
</dbReference>
<accession>A0A418WQU0</accession>
<feature type="domain" description="Peptidase C39" evidence="2">
    <location>
        <begin position="58"/>
        <end position="188"/>
    </location>
</feature>
<sequence length="237" mass="25855">MSRSSNSVCSIAAIGLTLTACADRTVPPSGSTLSLAAGDYALPVKSMVERRYLTVVRQQYDFSCGSAALATLLRYHYGDLQNEQSIFVGMWRQGDREQIRRLGFSLLDMKRYLDARGIKADGYVVTLADIEATGIPGIALINMKGYKHFVVIKGVANGQVLVGDPSLGMRLIEAEHFRSMWNGILFALGDAVEQGKSSFGRSEEWGLVARSRATMLMEPASLQALALTRAPPFPVEM</sequence>
<dbReference type="GO" id="GO:0005524">
    <property type="term" value="F:ATP binding"/>
    <property type="evidence" value="ECO:0007669"/>
    <property type="project" value="InterPro"/>
</dbReference>
<name>A0A418WQU0_9SPHN</name>
<dbReference type="InterPro" id="IPR005074">
    <property type="entry name" value="Peptidase_C39"/>
</dbReference>
<evidence type="ECO:0000259" key="2">
    <source>
        <dbReference type="PROSITE" id="PS50990"/>
    </source>
</evidence>
<evidence type="ECO:0000256" key="1">
    <source>
        <dbReference type="SAM" id="SignalP"/>
    </source>
</evidence>
<dbReference type="Proteomes" id="UP000286100">
    <property type="component" value="Unassembled WGS sequence"/>
</dbReference>
<dbReference type="Gene3D" id="3.90.70.10">
    <property type="entry name" value="Cysteine proteinases"/>
    <property type="match status" value="1"/>
</dbReference>
<dbReference type="GO" id="GO:0016020">
    <property type="term" value="C:membrane"/>
    <property type="evidence" value="ECO:0007669"/>
    <property type="project" value="InterPro"/>
</dbReference>
<dbReference type="CDD" id="cd02423">
    <property type="entry name" value="Peptidase_C39G"/>
    <property type="match status" value="1"/>
</dbReference>